<accession>A0AC58RPT5</accession>
<organism evidence="1 2">
    <name type="scientific">Nicotiana tabacum</name>
    <name type="common">Common tobacco</name>
    <dbReference type="NCBI Taxonomy" id="4097"/>
    <lineage>
        <taxon>Eukaryota</taxon>
        <taxon>Viridiplantae</taxon>
        <taxon>Streptophyta</taxon>
        <taxon>Embryophyta</taxon>
        <taxon>Tracheophyta</taxon>
        <taxon>Spermatophyta</taxon>
        <taxon>Magnoliopsida</taxon>
        <taxon>eudicotyledons</taxon>
        <taxon>Gunneridae</taxon>
        <taxon>Pentapetalae</taxon>
        <taxon>asterids</taxon>
        <taxon>lamiids</taxon>
        <taxon>Solanales</taxon>
        <taxon>Solanaceae</taxon>
        <taxon>Nicotianoideae</taxon>
        <taxon>Nicotianeae</taxon>
        <taxon>Nicotiana</taxon>
    </lineage>
</organism>
<name>A0AC58RPT5_TOBAC</name>
<reference evidence="1" key="1">
    <citation type="journal article" date="2014" name="Nat. Commun.">
        <title>The tobacco genome sequence and its comparison with those of tomato and potato.</title>
        <authorList>
            <person name="Sierro N."/>
            <person name="Battey J.N."/>
            <person name="Ouadi S."/>
            <person name="Bakaher N."/>
            <person name="Bovet L."/>
            <person name="Willig A."/>
            <person name="Goepfert S."/>
            <person name="Peitsch M.C."/>
            <person name="Ivanov N.V."/>
        </authorList>
    </citation>
    <scope>NUCLEOTIDE SEQUENCE [LARGE SCALE GENOMIC DNA]</scope>
</reference>
<keyword evidence="1" id="KW-1185">Reference proteome</keyword>
<protein>
    <submittedName>
        <fullName evidence="2">Zinc finger BED domain-containing protein DAYSLEEPER-like</fullName>
    </submittedName>
</protein>
<gene>
    <name evidence="2" type="primary">LOC142162276</name>
</gene>
<sequence length="244" mass="28614">MYVDDHKYQKYCREISALRGNPFADDWKNVKAFIKFLNIFYQTTLKFSGSLYATSNSFFQEFFNHRNAIIKHTKSDDRTLNDMAGRMKSKLEKYWGKFEDMNMLLLVAVVLDPRYKMKYVNFILTDAFGSLLGRLKSEDVIKDFNILAWWKVSSSKYTIVSKIARGVLSIPISTVASESAFSTSGRILYFYRSYLSPKTVEALICTQQWIRSPSKEYKFEDMLEEVQKIEQIEEEYVDSPLRID</sequence>
<evidence type="ECO:0000313" key="1">
    <source>
        <dbReference type="Proteomes" id="UP000790787"/>
    </source>
</evidence>
<proteinExistence type="predicted"/>
<dbReference type="Proteomes" id="UP000790787">
    <property type="component" value="Chromosome 7"/>
</dbReference>
<evidence type="ECO:0000313" key="2">
    <source>
        <dbReference type="RefSeq" id="XP_075074710.1"/>
    </source>
</evidence>
<dbReference type="RefSeq" id="XP_075074710.1">
    <property type="nucleotide sequence ID" value="XM_075218609.1"/>
</dbReference>
<reference evidence="2" key="2">
    <citation type="submission" date="2025-08" db="UniProtKB">
        <authorList>
            <consortium name="RefSeq"/>
        </authorList>
    </citation>
    <scope>IDENTIFICATION</scope>
    <source>
        <tissue evidence="2">Leaf</tissue>
    </source>
</reference>